<evidence type="ECO:0000313" key="1">
    <source>
        <dbReference type="EMBL" id="AHF78616.1"/>
    </source>
</evidence>
<dbReference type="InterPro" id="IPR046663">
    <property type="entry name" value="DUF6772"/>
</dbReference>
<protein>
    <submittedName>
        <fullName evidence="1">Uncharacterized protein</fullName>
    </submittedName>
</protein>
<sequence length="341" mass="38290">MRRASNRHSPIFTSPFALMAGIAIAKIRESAMVNYSLAKYNPLEKIITFDDFNHGHNGWLDLRPNFVKSGFAPHSEEIDLIHWGPTMLSSATFPMMGTHGAMSGSRSLKLTTRANSAPIDQPPAPGSMGLAIKRMAVPGSLHLLQVEAWFTYTPEPSVSGIGDRDVRAFGCFVDLQSQGNRWMPGVRYVNSADGEQIKRWQYFRVSEGVDHRRWNYGHDGWHKVGVDGQWYGQRQADGAGDGFQWIEGGDQDLVANEADDKINWMYLRLTIDVSRREYVELQCMDKIMDLRGKQPTLAPEYKGITGLLNPVFFIETGANRRVFLYLDSVVISTDGYVNPAK</sequence>
<name>W0HXM6_9GAMM</name>
<reference evidence="1 2" key="1">
    <citation type="journal article" date="2014" name="Genome Biol. Evol.">
        <title>Genome degeneration and adaptation in a nascent stage of symbiosis.</title>
        <authorList>
            <person name="Oakeson K.F."/>
            <person name="Gil R."/>
            <person name="Clayton A.L."/>
            <person name="Dunn D.M."/>
            <person name="von Niederhausern A.C."/>
            <person name="Hamil C."/>
            <person name="Aoyagi A."/>
            <person name="Duval B."/>
            <person name="Baca A."/>
            <person name="Silva F.J."/>
            <person name="Vallier A."/>
            <person name="Jackson D.G."/>
            <person name="Latorre A."/>
            <person name="Weiss R.B."/>
            <person name="Heddi A."/>
            <person name="Moya A."/>
            <person name="Dale C."/>
        </authorList>
    </citation>
    <scope>NUCLEOTIDE SEQUENCE [LARGE SCALE GENOMIC DNA]</scope>
    <source>
        <strain evidence="1 2">HS1</strain>
    </source>
</reference>
<organism evidence="1 2">
    <name type="scientific">Sodalis praecaptivus</name>
    <dbReference type="NCBI Taxonomy" id="1239307"/>
    <lineage>
        <taxon>Bacteria</taxon>
        <taxon>Pseudomonadati</taxon>
        <taxon>Pseudomonadota</taxon>
        <taxon>Gammaproteobacteria</taxon>
        <taxon>Enterobacterales</taxon>
        <taxon>Bruguierivoracaceae</taxon>
        <taxon>Sodalis</taxon>
    </lineage>
</organism>
<dbReference type="HOGENOM" id="CLU_813542_0_0_6"/>
<dbReference type="EMBL" id="CP006569">
    <property type="protein sequence ID" value="AHF78616.1"/>
    <property type="molecule type" value="Genomic_DNA"/>
</dbReference>
<proteinExistence type="predicted"/>
<dbReference type="Pfam" id="PF20562">
    <property type="entry name" value="DUF6772"/>
    <property type="match status" value="1"/>
</dbReference>
<dbReference type="KEGG" id="sod:Sant_3635"/>
<evidence type="ECO:0000313" key="2">
    <source>
        <dbReference type="Proteomes" id="UP000019028"/>
    </source>
</evidence>
<keyword evidence="2" id="KW-1185">Reference proteome</keyword>
<gene>
    <name evidence="1" type="ORF">Sant_3635</name>
</gene>
<dbReference type="PATRIC" id="fig|1239307.3.peg.4016"/>
<dbReference type="Proteomes" id="UP000019028">
    <property type="component" value="Chromosome"/>
</dbReference>
<accession>W0HXM6</accession>
<dbReference type="AlphaFoldDB" id="W0HXM6"/>